<dbReference type="AlphaFoldDB" id="A0A3D3FXC0"/>
<gene>
    <name evidence="1" type="ORF">DIC32_01470</name>
</gene>
<reference evidence="1 2" key="1">
    <citation type="journal article" date="2018" name="Nat. Biotechnol.">
        <title>A standardized bacterial taxonomy based on genome phylogeny substantially revises the tree of life.</title>
        <authorList>
            <person name="Parks D.H."/>
            <person name="Chuvochina M."/>
            <person name="Waite D.W."/>
            <person name="Rinke C."/>
            <person name="Skarshewski A."/>
            <person name="Chaumeil P.A."/>
            <person name="Hugenholtz P."/>
        </authorList>
    </citation>
    <scope>NUCLEOTIDE SEQUENCE [LARGE SCALE GENOMIC DNA]</scope>
    <source>
        <strain evidence="1">UBA10045</strain>
    </source>
</reference>
<sequence length="77" mass="8568">PIPMFHFSDKGSLISLSQNKAVGQLLGQVNVQGSVAKGLYISLYRLHQANIYGYSQAGALTVRDFVTRRIRPKIKLH</sequence>
<comment type="caution">
    <text evidence="1">The sequence shown here is derived from an EMBL/GenBank/DDBJ whole genome shotgun (WGS) entry which is preliminary data.</text>
</comment>
<accession>A0A3D3FXC0</accession>
<name>A0A3D3FXC0_ACIRA</name>
<evidence type="ECO:0000313" key="1">
    <source>
        <dbReference type="EMBL" id="HCM30486.1"/>
    </source>
</evidence>
<feature type="non-terminal residue" evidence="1">
    <location>
        <position position="1"/>
    </location>
</feature>
<dbReference type="EMBL" id="DPXL01000022">
    <property type="protein sequence ID" value="HCM30486.1"/>
    <property type="molecule type" value="Genomic_DNA"/>
</dbReference>
<proteinExistence type="predicted"/>
<dbReference type="Proteomes" id="UP000262257">
    <property type="component" value="Unassembled WGS sequence"/>
</dbReference>
<organism evidence="1 2">
    <name type="scientific">Acinetobacter radioresistens</name>
    <dbReference type="NCBI Taxonomy" id="40216"/>
    <lineage>
        <taxon>Bacteria</taxon>
        <taxon>Pseudomonadati</taxon>
        <taxon>Pseudomonadota</taxon>
        <taxon>Gammaproteobacteria</taxon>
        <taxon>Moraxellales</taxon>
        <taxon>Moraxellaceae</taxon>
        <taxon>Acinetobacter</taxon>
    </lineage>
</organism>
<evidence type="ECO:0000313" key="2">
    <source>
        <dbReference type="Proteomes" id="UP000262257"/>
    </source>
</evidence>
<protein>
    <submittedName>
        <fullName evidence="1">FAD-dependent oxidoreductase</fullName>
    </submittedName>
</protein>